<name>A0A4Y5FEU6_9CAUD</name>
<evidence type="ECO:0000313" key="2">
    <source>
        <dbReference type="Proteomes" id="UP000308874"/>
    </source>
</evidence>
<reference evidence="1 2" key="1">
    <citation type="submission" date="2019-02" db="EMBL/GenBank/DDBJ databases">
        <title>Isolation of virulent Lactobacillus brevis phages.</title>
        <authorList>
            <person name="Feyereisen M."/>
            <person name="Mahony J."/>
            <person name="O'Sullivan T."/>
            <person name="van Sinderen D."/>
        </authorList>
    </citation>
    <scope>NUCLEOTIDE SEQUENCE [LARGE SCALE GENOMIC DNA]</scope>
</reference>
<keyword evidence="2" id="KW-1185">Reference proteome</keyword>
<proteinExistence type="predicted"/>
<sequence length="162" mass="18579">MAIIDLLHPVYIELTGYTYKQPSNYGLLRALYSYKKDLNTLAIDTDKSILFNKKIKTMTWDLKLATRENYKPLYYESMPGLSDEKVSRYLLEHKKELGKGVFSDLRVLDKALSISRTTLDYIVPDYSKRSFKPGNTGDLIGGYLIGSYFGSDGFDYNPDWGN</sequence>
<dbReference type="EMBL" id="MK504443">
    <property type="protein sequence ID" value="QBJ03390.1"/>
    <property type="molecule type" value="Genomic_DNA"/>
</dbReference>
<accession>A0A4Y5FEU6</accession>
<protein>
    <submittedName>
        <fullName evidence="1">Uncharacterized protein</fullName>
    </submittedName>
</protein>
<gene>
    <name evidence="1" type="ORF">B521_0040</name>
</gene>
<organism evidence="1 2">
    <name type="scientific">Lactobacillus phage 521B</name>
    <dbReference type="NCBI Taxonomy" id="2510942"/>
    <lineage>
        <taxon>Viruses</taxon>
        <taxon>Duplodnaviria</taxon>
        <taxon>Heunggongvirae</taxon>
        <taxon>Uroviricota</taxon>
        <taxon>Caudoviricetes</taxon>
        <taxon>Herelleviridae</taxon>
        <taxon>Tybeckvirus</taxon>
        <taxon>Tybeckvirus tv521B</taxon>
    </lineage>
</organism>
<evidence type="ECO:0000313" key="1">
    <source>
        <dbReference type="EMBL" id="QBJ03390.1"/>
    </source>
</evidence>
<dbReference type="Proteomes" id="UP000308874">
    <property type="component" value="Segment"/>
</dbReference>